<keyword evidence="3" id="KW-0597">Phosphoprotein</keyword>
<evidence type="ECO:0000256" key="9">
    <source>
        <dbReference type="SAM" id="Coils"/>
    </source>
</evidence>
<gene>
    <name evidence="12" type="ORF">LXN57_28120</name>
</gene>
<accession>A0ABT0Y5Y8</accession>
<dbReference type="GO" id="GO:0016301">
    <property type="term" value="F:kinase activity"/>
    <property type="evidence" value="ECO:0007669"/>
    <property type="project" value="UniProtKB-KW"/>
</dbReference>
<keyword evidence="8" id="KW-0902">Two-component regulatory system</keyword>
<feature type="transmembrane region" description="Helical" evidence="10">
    <location>
        <begin position="36"/>
        <end position="58"/>
    </location>
</feature>
<keyword evidence="10" id="KW-0812">Transmembrane</keyword>
<dbReference type="Proteomes" id="UP001523216">
    <property type="component" value="Unassembled WGS sequence"/>
</dbReference>
<feature type="transmembrane region" description="Helical" evidence="10">
    <location>
        <begin position="88"/>
        <end position="106"/>
    </location>
</feature>
<dbReference type="InterPro" id="IPR050482">
    <property type="entry name" value="Sensor_HK_TwoCompSys"/>
</dbReference>
<sequence length="428" mass="46071">METIGPVTRRNATGPLRRLFWSRETPRPALRARIRIYLMPLGLVALIGLGLGTGTYLAENRELDPIWVAVISAGSVLPVIITLRRPVLAWRLAFLMLFLGSLQSGLEESWPWNPVQILGFLLILGRLAVVEDAALTIWATAFSLVPAFVYAPYANAWGAAILLVAIAALGDIVSRRRRTRALLAEKEELTELERAKRAVLEERTRIAREMHDVVAHHMSMIAVRAETAPYRVGELSGPAKEELATIADAAREALTDMRRLLGVLRAEQDEAPRAPQPGFAEVEGLIATARAAGVKVAYSATGLPRPVDNSPAAVGAVDNGRRGGAGSSRLPTLGGAAAELATYRIIQEALANAARHAPGAPVSVDARNLDDRLEVTVRNPLTSLLTTSEGHGLEGMRERAELLGGTLTAAPDGDHFVVRAVLPWGENQ</sequence>
<dbReference type="PANTHER" id="PTHR24421">
    <property type="entry name" value="NITRATE/NITRITE SENSOR PROTEIN NARX-RELATED"/>
    <property type="match status" value="1"/>
</dbReference>
<keyword evidence="10" id="KW-1133">Transmembrane helix</keyword>
<evidence type="ECO:0000256" key="8">
    <source>
        <dbReference type="ARBA" id="ARBA00023012"/>
    </source>
</evidence>
<dbReference type="EC" id="2.7.13.3" evidence="2"/>
<keyword evidence="6 12" id="KW-0418">Kinase</keyword>
<evidence type="ECO:0000256" key="6">
    <source>
        <dbReference type="ARBA" id="ARBA00022777"/>
    </source>
</evidence>
<keyword evidence="10" id="KW-0472">Membrane</keyword>
<evidence type="ECO:0000313" key="12">
    <source>
        <dbReference type="EMBL" id="MCM4081447.1"/>
    </source>
</evidence>
<protein>
    <recommendedName>
        <fullName evidence="2">histidine kinase</fullName>
        <ecNumber evidence="2">2.7.13.3</ecNumber>
    </recommendedName>
</protein>
<keyword evidence="5" id="KW-0547">Nucleotide-binding</keyword>
<evidence type="ECO:0000256" key="2">
    <source>
        <dbReference type="ARBA" id="ARBA00012438"/>
    </source>
</evidence>
<evidence type="ECO:0000256" key="5">
    <source>
        <dbReference type="ARBA" id="ARBA00022741"/>
    </source>
</evidence>
<reference evidence="12 13" key="1">
    <citation type="submission" date="2022-06" db="EMBL/GenBank/DDBJ databases">
        <title>Actinoplanes abujensis sp. nov., isolated from Nigerian arid soil.</title>
        <authorList>
            <person name="Ding P."/>
        </authorList>
    </citation>
    <scope>NUCLEOTIDE SEQUENCE [LARGE SCALE GENOMIC DNA]</scope>
    <source>
        <strain evidence="13">TRM88002</strain>
    </source>
</reference>
<keyword evidence="4" id="KW-0808">Transferase</keyword>
<feature type="transmembrane region" description="Helical" evidence="10">
    <location>
        <begin position="64"/>
        <end position="81"/>
    </location>
</feature>
<keyword evidence="13" id="KW-1185">Reference proteome</keyword>
<dbReference type="SUPFAM" id="SSF55874">
    <property type="entry name" value="ATPase domain of HSP90 chaperone/DNA topoisomerase II/histidine kinase"/>
    <property type="match status" value="1"/>
</dbReference>
<proteinExistence type="predicted"/>
<keyword evidence="9" id="KW-0175">Coiled coil</keyword>
<dbReference type="Gene3D" id="1.20.5.1930">
    <property type="match status" value="1"/>
</dbReference>
<organism evidence="12 13">
    <name type="scientific">Paractinoplanes hotanensis</name>
    <dbReference type="NCBI Taxonomy" id="2906497"/>
    <lineage>
        <taxon>Bacteria</taxon>
        <taxon>Bacillati</taxon>
        <taxon>Actinomycetota</taxon>
        <taxon>Actinomycetes</taxon>
        <taxon>Micromonosporales</taxon>
        <taxon>Micromonosporaceae</taxon>
        <taxon>Paractinoplanes</taxon>
    </lineage>
</organism>
<feature type="domain" description="Signal transduction histidine kinase subgroup 3 dimerisation and phosphoacceptor" evidence="11">
    <location>
        <begin position="202"/>
        <end position="267"/>
    </location>
</feature>
<dbReference type="CDD" id="cd16917">
    <property type="entry name" value="HATPase_UhpB-NarQ-NarX-like"/>
    <property type="match status" value="1"/>
</dbReference>
<comment type="caution">
    <text evidence="12">The sequence shown here is derived from an EMBL/GenBank/DDBJ whole genome shotgun (WGS) entry which is preliminary data.</text>
</comment>
<name>A0ABT0Y5Y8_9ACTN</name>
<dbReference type="PANTHER" id="PTHR24421:SF10">
    <property type="entry name" value="NITRATE_NITRITE SENSOR PROTEIN NARQ"/>
    <property type="match status" value="1"/>
</dbReference>
<dbReference type="Gene3D" id="3.30.565.10">
    <property type="entry name" value="Histidine kinase-like ATPase, C-terminal domain"/>
    <property type="match status" value="1"/>
</dbReference>
<evidence type="ECO:0000256" key="7">
    <source>
        <dbReference type="ARBA" id="ARBA00022840"/>
    </source>
</evidence>
<dbReference type="EMBL" id="JAMQOL010000040">
    <property type="protein sequence ID" value="MCM4081447.1"/>
    <property type="molecule type" value="Genomic_DNA"/>
</dbReference>
<evidence type="ECO:0000256" key="1">
    <source>
        <dbReference type="ARBA" id="ARBA00000085"/>
    </source>
</evidence>
<evidence type="ECO:0000256" key="4">
    <source>
        <dbReference type="ARBA" id="ARBA00022679"/>
    </source>
</evidence>
<dbReference type="InterPro" id="IPR036890">
    <property type="entry name" value="HATPase_C_sf"/>
</dbReference>
<dbReference type="Pfam" id="PF07730">
    <property type="entry name" value="HisKA_3"/>
    <property type="match status" value="1"/>
</dbReference>
<evidence type="ECO:0000256" key="10">
    <source>
        <dbReference type="SAM" id="Phobius"/>
    </source>
</evidence>
<keyword evidence="7" id="KW-0067">ATP-binding</keyword>
<evidence type="ECO:0000313" key="13">
    <source>
        <dbReference type="Proteomes" id="UP001523216"/>
    </source>
</evidence>
<feature type="transmembrane region" description="Helical" evidence="10">
    <location>
        <begin position="157"/>
        <end position="174"/>
    </location>
</feature>
<evidence type="ECO:0000259" key="11">
    <source>
        <dbReference type="Pfam" id="PF07730"/>
    </source>
</evidence>
<dbReference type="InterPro" id="IPR011712">
    <property type="entry name" value="Sig_transdc_His_kin_sub3_dim/P"/>
</dbReference>
<feature type="coiled-coil region" evidence="9">
    <location>
        <begin position="182"/>
        <end position="209"/>
    </location>
</feature>
<evidence type="ECO:0000256" key="3">
    <source>
        <dbReference type="ARBA" id="ARBA00022553"/>
    </source>
</evidence>
<comment type="catalytic activity">
    <reaction evidence="1">
        <text>ATP + protein L-histidine = ADP + protein N-phospho-L-histidine.</text>
        <dbReference type="EC" id="2.7.13.3"/>
    </reaction>
</comment>
<dbReference type="RefSeq" id="WP_251801231.1">
    <property type="nucleotide sequence ID" value="NZ_JAMQOL010000040.1"/>
</dbReference>